<dbReference type="Proteomes" id="UP000276991">
    <property type="component" value="Unassembled WGS sequence"/>
</dbReference>
<proteinExistence type="predicted"/>
<protein>
    <submittedName>
        <fullName evidence="1">Uncharacterized protein</fullName>
    </submittedName>
</protein>
<dbReference type="EMBL" id="UPTC01001258">
    <property type="protein sequence ID" value="VBB31497.1"/>
    <property type="molecule type" value="Genomic_DNA"/>
</dbReference>
<reference evidence="1 2" key="1">
    <citation type="submission" date="2018-08" db="EMBL/GenBank/DDBJ databases">
        <authorList>
            <person name="Laetsch R D."/>
            <person name="Stevens L."/>
            <person name="Kumar S."/>
            <person name="Blaxter L. M."/>
        </authorList>
    </citation>
    <scope>NUCLEOTIDE SEQUENCE [LARGE SCALE GENOMIC DNA]</scope>
</reference>
<sequence length="69" mass="8156">MIQIVSGTTLSVNNMEPTVAMLMIEWIARRRWMYRNTQQEVFEFTGVSCKQGIPTRPDNYHVINRHVMK</sequence>
<gene>
    <name evidence="1" type="ORF">NAV_LOCUS6288</name>
</gene>
<evidence type="ECO:0000313" key="1">
    <source>
        <dbReference type="EMBL" id="VBB31497.1"/>
    </source>
</evidence>
<name>A0A498SRR3_ACAVI</name>
<keyword evidence="2" id="KW-1185">Reference proteome</keyword>
<dbReference type="AlphaFoldDB" id="A0A498SRR3"/>
<accession>A0A498SRR3</accession>
<evidence type="ECO:0000313" key="2">
    <source>
        <dbReference type="Proteomes" id="UP000276991"/>
    </source>
</evidence>
<organism evidence="1 2">
    <name type="scientific">Acanthocheilonema viteae</name>
    <name type="common">Filarial nematode worm</name>
    <name type="synonym">Dipetalonema viteae</name>
    <dbReference type="NCBI Taxonomy" id="6277"/>
    <lineage>
        <taxon>Eukaryota</taxon>
        <taxon>Metazoa</taxon>
        <taxon>Ecdysozoa</taxon>
        <taxon>Nematoda</taxon>
        <taxon>Chromadorea</taxon>
        <taxon>Rhabditida</taxon>
        <taxon>Spirurina</taxon>
        <taxon>Spiruromorpha</taxon>
        <taxon>Filarioidea</taxon>
        <taxon>Onchocercidae</taxon>
        <taxon>Acanthocheilonema</taxon>
    </lineage>
</organism>
<dbReference type="OrthoDB" id="5854622at2759"/>